<feature type="binding site" evidence="2">
    <location>
        <position position="10"/>
    </location>
    <ligand>
        <name>Zn(2+)</name>
        <dbReference type="ChEBI" id="CHEBI:29105"/>
        <label>1</label>
    </ligand>
</feature>
<keyword evidence="4" id="KW-1185">Reference proteome</keyword>
<feature type="binding site" evidence="2">
    <location>
        <position position="8"/>
    </location>
    <ligand>
        <name>Zn(2+)</name>
        <dbReference type="ChEBI" id="CHEBI:29105"/>
        <label>1</label>
    </ligand>
</feature>
<dbReference type="OrthoDB" id="9785420at2"/>
<reference evidence="3 4" key="1">
    <citation type="submission" date="2018-07" db="EMBL/GenBank/DDBJ databases">
        <title>Genomic Encyclopedia of Type Strains, Phase IV (KMG-IV): sequencing the most valuable type-strain genomes for metagenomic binning, comparative biology and taxonomic classification.</title>
        <authorList>
            <person name="Goeker M."/>
        </authorList>
    </citation>
    <scope>NUCLEOTIDE SEQUENCE [LARGE SCALE GENOMIC DNA]</scope>
    <source>
        <strain evidence="3 4">DSM 14364</strain>
    </source>
</reference>
<gene>
    <name evidence="3" type="ORF">DES45_12314</name>
</gene>
<evidence type="ECO:0000256" key="1">
    <source>
        <dbReference type="PIRSR" id="PIRSR015853-1"/>
    </source>
</evidence>
<evidence type="ECO:0000313" key="3">
    <source>
        <dbReference type="EMBL" id="RDI50339.1"/>
    </source>
</evidence>
<dbReference type="RefSeq" id="WP_114773512.1">
    <property type="nucleotide sequence ID" value="NZ_QQBB01000023.1"/>
</dbReference>
<dbReference type="EMBL" id="QQBB01000023">
    <property type="protein sequence ID" value="RDI50339.1"/>
    <property type="molecule type" value="Genomic_DNA"/>
</dbReference>
<dbReference type="PIRSF" id="PIRSF015853">
    <property type="entry name" value="Pep_DppA"/>
    <property type="match status" value="1"/>
</dbReference>
<keyword evidence="2" id="KW-0479">Metal-binding</keyword>
<dbReference type="CDD" id="cd08663">
    <property type="entry name" value="DAP_dppA_1"/>
    <property type="match status" value="1"/>
</dbReference>
<dbReference type="Gene3D" id="3.40.50.10780">
    <property type="entry name" value="Dipeptide transport protein"/>
    <property type="match status" value="1"/>
</dbReference>
<dbReference type="InterPro" id="IPR036177">
    <property type="entry name" value="Peptidase_M55_sf"/>
</dbReference>
<accession>A0A370H2H8</accession>
<dbReference type="Gene3D" id="3.30.1360.130">
    <property type="entry name" value="Dipeptide transport protein"/>
    <property type="match status" value="1"/>
</dbReference>
<feature type="binding site" evidence="2">
    <location>
        <position position="8"/>
    </location>
    <ligand>
        <name>Zn(2+)</name>
        <dbReference type="ChEBI" id="CHEBI:29105"/>
        <label>2</label>
    </ligand>
</feature>
<feature type="active site" description="Nucleophile" evidence="1">
    <location>
        <position position="115"/>
    </location>
</feature>
<dbReference type="AlphaFoldDB" id="A0A370H2H8"/>
<evidence type="ECO:0000256" key="2">
    <source>
        <dbReference type="PIRSR" id="PIRSR015853-2"/>
    </source>
</evidence>
<dbReference type="InterPro" id="IPR007035">
    <property type="entry name" value="Peptidase_M55"/>
</dbReference>
<sequence>MKIYISADIEGVAGVVNPQQVSMGNGEYERARRLMTLEVNAAIEGAFAGGATDILVNDSHGDMRNLLPDEIDSRAELISGKPKPLNMFEGLSSEHAGIFCLGYHAKARSAGVLAHTTNGFAFGRIRLNGHEVGEAGLYGAYAGSLGVPVILLTGDDQLQAETKPFFPEAHHVVVKYAHGQRVARSFSPERARAFIRAQAEVAVRSASSIPPFILGSPYRLEIELNTPALCDLAAVIPAATRLDAVTVSFESETVEHAVRWVNTLSALSAALR</sequence>
<dbReference type="Proteomes" id="UP000254925">
    <property type="component" value="Unassembled WGS sequence"/>
</dbReference>
<feature type="binding site" evidence="2">
    <location>
        <position position="134"/>
    </location>
    <ligand>
        <name>Zn(2+)</name>
        <dbReference type="ChEBI" id="CHEBI:29105"/>
        <label>2</label>
    </ligand>
</feature>
<dbReference type="Pfam" id="PF04951">
    <property type="entry name" value="Peptidase_M55"/>
    <property type="match status" value="1"/>
</dbReference>
<keyword evidence="2" id="KW-0862">Zinc</keyword>
<dbReference type="SUPFAM" id="SSF63992">
    <property type="entry name" value="Dipeptide transport protein"/>
    <property type="match status" value="1"/>
</dbReference>
<protein>
    <submittedName>
        <fullName evidence="3">D-amino peptidase</fullName>
    </submittedName>
</protein>
<proteinExistence type="predicted"/>
<dbReference type="GO" id="GO:0046872">
    <property type="term" value="F:metal ion binding"/>
    <property type="evidence" value="ECO:0007669"/>
    <property type="project" value="UniProtKB-KW"/>
</dbReference>
<evidence type="ECO:0000313" key="4">
    <source>
        <dbReference type="Proteomes" id="UP000254925"/>
    </source>
</evidence>
<feature type="binding site" evidence="2">
    <location>
        <position position="104"/>
    </location>
    <ligand>
        <name>Zn(2+)</name>
        <dbReference type="ChEBI" id="CHEBI:29105"/>
        <label>2</label>
    </ligand>
</feature>
<organism evidence="3 4">
    <name type="scientific">Microvirga subterranea</name>
    <dbReference type="NCBI Taxonomy" id="186651"/>
    <lineage>
        <taxon>Bacteria</taxon>
        <taxon>Pseudomonadati</taxon>
        <taxon>Pseudomonadota</taxon>
        <taxon>Alphaproteobacteria</taxon>
        <taxon>Hyphomicrobiales</taxon>
        <taxon>Methylobacteriaceae</taxon>
        <taxon>Microvirga</taxon>
    </lineage>
</organism>
<name>A0A370H2H8_9HYPH</name>
<feature type="binding site" evidence="2">
    <location>
        <position position="60"/>
    </location>
    <ligand>
        <name>Zn(2+)</name>
        <dbReference type="ChEBI" id="CHEBI:29105"/>
        <label>2</label>
    </ligand>
</feature>
<comment type="caution">
    <text evidence="3">The sequence shown here is derived from an EMBL/GenBank/DDBJ whole genome shotgun (WGS) entry which is preliminary data.</text>
</comment>
<dbReference type="InterPro" id="IPR027476">
    <property type="entry name" value="DppA_N"/>
</dbReference>